<dbReference type="GO" id="GO:0003677">
    <property type="term" value="F:DNA binding"/>
    <property type="evidence" value="ECO:0007669"/>
    <property type="project" value="UniProtKB-UniRule"/>
</dbReference>
<dbReference type="Proteomes" id="UP000008229">
    <property type="component" value="Chromosome"/>
</dbReference>
<dbReference type="HOGENOM" id="CLU_077880_1_1_11"/>
<evidence type="ECO:0000259" key="3">
    <source>
        <dbReference type="PROSITE" id="PS50977"/>
    </source>
</evidence>
<dbReference type="InterPro" id="IPR009057">
    <property type="entry name" value="Homeodomain-like_sf"/>
</dbReference>
<dbReference type="SUPFAM" id="SSF46689">
    <property type="entry name" value="Homeodomain-like"/>
    <property type="match status" value="1"/>
</dbReference>
<dbReference type="Pfam" id="PF00440">
    <property type="entry name" value="TetR_N"/>
    <property type="match status" value="1"/>
</dbReference>
<evidence type="ECO:0000256" key="1">
    <source>
        <dbReference type="ARBA" id="ARBA00023125"/>
    </source>
</evidence>
<dbReference type="EMBL" id="CP001854">
    <property type="protein sequence ID" value="ADB50643.1"/>
    <property type="molecule type" value="Genomic_DNA"/>
</dbReference>
<dbReference type="InterPro" id="IPR036271">
    <property type="entry name" value="Tet_transcr_reg_TetR-rel_C_sf"/>
</dbReference>
<protein>
    <submittedName>
        <fullName evidence="4">Regulatory protein TetR</fullName>
    </submittedName>
</protein>
<sequence>MSPVRPTHDAVRPGPRPRLSRAAIIEAALQDGIEDVTMQTVARRLSTSPSALYRYVDSHEELLAAALGELLRRTPLPSAETGWRSLLEAEAALLWDVLTSHAGVALADPHRLETVSTDRMVATVEALQERGLSVEDAVLAVDAVLDLVHDGAAQAARLPDPGTPAPEALRRRLETCPPATRAAIEAIVADPHAHVERKLALILDGLQARLDAQAQP</sequence>
<organism evidence="4 5">
    <name type="scientific">Conexibacter woesei (strain DSM 14684 / CCUG 47730 / CIP 108061 / JCM 11494 / NBRC 100937 / ID131577)</name>
    <dbReference type="NCBI Taxonomy" id="469383"/>
    <lineage>
        <taxon>Bacteria</taxon>
        <taxon>Bacillati</taxon>
        <taxon>Actinomycetota</taxon>
        <taxon>Thermoleophilia</taxon>
        <taxon>Solirubrobacterales</taxon>
        <taxon>Conexibacteraceae</taxon>
        <taxon>Conexibacter</taxon>
    </lineage>
</organism>
<feature type="DNA-binding region" description="H-T-H motif" evidence="2">
    <location>
        <begin position="37"/>
        <end position="56"/>
    </location>
</feature>
<dbReference type="STRING" id="469383.Cwoe_2218"/>
<keyword evidence="5" id="KW-1185">Reference proteome</keyword>
<dbReference type="KEGG" id="cwo:Cwoe_2218"/>
<reference evidence="5" key="2">
    <citation type="submission" date="2010-01" db="EMBL/GenBank/DDBJ databases">
        <title>The complete genome of Conexibacter woesei DSM 14684.</title>
        <authorList>
            <consortium name="US DOE Joint Genome Institute (JGI-PGF)"/>
            <person name="Lucas S."/>
            <person name="Copeland A."/>
            <person name="Lapidus A."/>
            <person name="Glavina del Rio T."/>
            <person name="Dalin E."/>
            <person name="Tice H."/>
            <person name="Bruce D."/>
            <person name="Goodwin L."/>
            <person name="Pitluck S."/>
            <person name="Kyrpides N."/>
            <person name="Mavromatis K."/>
            <person name="Ivanova N."/>
            <person name="Mikhailova N."/>
            <person name="Chertkov O."/>
            <person name="Brettin T."/>
            <person name="Detter J.C."/>
            <person name="Han C."/>
            <person name="Larimer F."/>
            <person name="Land M."/>
            <person name="Hauser L."/>
            <person name="Markowitz V."/>
            <person name="Cheng J.-F."/>
            <person name="Hugenholtz P."/>
            <person name="Woyke T."/>
            <person name="Wu D."/>
            <person name="Pukall R."/>
            <person name="Steenblock K."/>
            <person name="Schneider S."/>
            <person name="Klenk H.-P."/>
            <person name="Eisen J.A."/>
        </authorList>
    </citation>
    <scope>NUCLEOTIDE SEQUENCE [LARGE SCALE GENOMIC DNA]</scope>
    <source>
        <strain evidence="5">DSM 14684 / CIP 108061 / JCM 11494 / NBRC 100937 / ID131577</strain>
    </source>
</reference>
<reference evidence="4 5" key="1">
    <citation type="journal article" date="2010" name="Stand. Genomic Sci.">
        <title>Complete genome sequence of Conexibacter woesei type strain (ID131577).</title>
        <authorList>
            <person name="Pukall R."/>
            <person name="Lapidus A."/>
            <person name="Glavina Del Rio T."/>
            <person name="Copeland A."/>
            <person name="Tice H."/>
            <person name="Cheng J.-F."/>
            <person name="Lucas S."/>
            <person name="Chen F."/>
            <person name="Nolan M."/>
            <person name="Bruce D."/>
            <person name="Goodwin L."/>
            <person name="Pitluck S."/>
            <person name="Mavromatis K."/>
            <person name="Ivanova N."/>
            <person name="Ovchinnikova G."/>
            <person name="Pati A."/>
            <person name="Chen A."/>
            <person name="Palaniappan K."/>
            <person name="Land M."/>
            <person name="Hauser L."/>
            <person name="Chang Y.-J."/>
            <person name="Jeffries C.D."/>
            <person name="Chain P."/>
            <person name="Meincke L."/>
            <person name="Sims D."/>
            <person name="Brettin T."/>
            <person name="Detter J.C."/>
            <person name="Rohde M."/>
            <person name="Goeker M."/>
            <person name="Bristow J."/>
            <person name="Eisen J.A."/>
            <person name="Markowitz V."/>
            <person name="Kyrpides N.C."/>
            <person name="Klenk H.-P."/>
            <person name="Hugenholtz P."/>
        </authorList>
    </citation>
    <scope>NUCLEOTIDE SEQUENCE [LARGE SCALE GENOMIC DNA]</scope>
    <source>
        <strain evidence="5">DSM 14684 / CIP 108061 / JCM 11494 / NBRC 100937 / ID131577</strain>
    </source>
</reference>
<accession>D3F5H6</accession>
<dbReference type="eggNOG" id="COG1309">
    <property type="taxonomic scope" value="Bacteria"/>
</dbReference>
<dbReference type="RefSeq" id="WP_012933694.1">
    <property type="nucleotide sequence ID" value="NC_013739.1"/>
</dbReference>
<dbReference type="AlphaFoldDB" id="D3F5H6"/>
<dbReference type="Gene3D" id="1.10.357.10">
    <property type="entry name" value="Tetracycline Repressor, domain 2"/>
    <property type="match status" value="1"/>
</dbReference>
<evidence type="ECO:0000313" key="4">
    <source>
        <dbReference type="EMBL" id="ADB50643.1"/>
    </source>
</evidence>
<proteinExistence type="predicted"/>
<dbReference type="PROSITE" id="PS50977">
    <property type="entry name" value="HTH_TETR_2"/>
    <property type="match status" value="1"/>
</dbReference>
<name>D3F5H6_CONWI</name>
<evidence type="ECO:0000313" key="5">
    <source>
        <dbReference type="Proteomes" id="UP000008229"/>
    </source>
</evidence>
<keyword evidence="1 2" id="KW-0238">DNA-binding</keyword>
<evidence type="ECO:0000256" key="2">
    <source>
        <dbReference type="PROSITE-ProRule" id="PRU00335"/>
    </source>
</evidence>
<gene>
    <name evidence="4" type="ordered locus">Cwoe_2218</name>
</gene>
<dbReference type="OrthoDB" id="329481at2"/>
<dbReference type="SUPFAM" id="SSF48498">
    <property type="entry name" value="Tetracyclin repressor-like, C-terminal domain"/>
    <property type="match status" value="1"/>
</dbReference>
<dbReference type="InterPro" id="IPR001647">
    <property type="entry name" value="HTH_TetR"/>
</dbReference>
<feature type="domain" description="HTH tetR-type" evidence="3">
    <location>
        <begin position="14"/>
        <end position="74"/>
    </location>
</feature>